<evidence type="ECO:0000313" key="3">
    <source>
        <dbReference type="Proteomes" id="UP001295444"/>
    </source>
</evidence>
<sequence length="105" mass="11578">MWEVIPPIVSGSPGDVALQTNSNLRPAPKSTVNTQIEPNSVYSFLYDLPGELSPLKIKLYADNSVDNTSRIHRDSSLPTGLSNPRLRSRKDIQRTSNQGLKLNSC</sequence>
<accession>A0AAD1VRR1</accession>
<name>A0AAD1VRR1_PELCU</name>
<organism evidence="2 3">
    <name type="scientific">Pelobates cultripes</name>
    <name type="common">Western spadefoot toad</name>
    <dbReference type="NCBI Taxonomy" id="61616"/>
    <lineage>
        <taxon>Eukaryota</taxon>
        <taxon>Metazoa</taxon>
        <taxon>Chordata</taxon>
        <taxon>Craniata</taxon>
        <taxon>Vertebrata</taxon>
        <taxon>Euteleostomi</taxon>
        <taxon>Amphibia</taxon>
        <taxon>Batrachia</taxon>
        <taxon>Anura</taxon>
        <taxon>Pelobatoidea</taxon>
        <taxon>Pelobatidae</taxon>
        <taxon>Pelobates</taxon>
    </lineage>
</organism>
<feature type="compositionally biased region" description="Polar residues" evidence="1">
    <location>
        <begin position="18"/>
        <end position="32"/>
    </location>
</feature>
<feature type="region of interest" description="Disordered" evidence="1">
    <location>
        <begin position="13"/>
        <end position="32"/>
    </location>
</feature>
<evidence type="ECO:0000313" key="2">
    <source>
        <dbReference type="EMBL" id="CAH2252653.1"/>
    </source>
</evidence>
<gene>
    <name evidence="2" type="ORF">PECUL_23A037088</name>
</gene>
<evidence type="ECO:0000256" key="1">
    <source>
        <dbReference type="SAM" id="MobiDB-lite"/>
    </source>
</evidence>
<dbReference type="AlphaFoldDB" id="A0AAD1VRR1"/>
<feature type="region of interest" description="Disordered" evidence="1">
    <location>
        <begin position="68"/>
        <end position="105"/>
    </location>
</feature>
<keyword evidence="3" id="KW-1185">Reference proteome</keyword>
<dbReference type="EMBL" id="OW240913">
    <property type="protein sequence ID" value="CAH2252653.1"/>
    <property type="molecule type" value="Genomic_DNA"/>
</dbReference>
<feature type="non-terminal residue" evidence="2">
    <location>
        <position position="105"/>
    </location>
</feature>
<protein>
    <submittedName>
        <fullName evidence="2">Uncharacterized protein</fullName>
    </submittedName>
</protein>
<reference evidence="2" key="1">
    <citation type="submission" date="2022-03" db="EMBL/GenBank/DDBJ databases">
        <authorList>
            <person name="Alioto T."/>
            <person name="Alioto T."/>
            <person name="Gomez Garrido J."/>
        </authorList>
    </citation>
    <scope>NUCLEOTIDE SEQUENCE</scope>
</reference>
<feature type="compositionally biased region" description="Polar residues" evidence="1">
    <location>
        <begin position="94"/>
        <end position="105"/>
    </location>
</feature>
<proteinExistence type="predicted"/>
<dbReference type="Proteomes" id="UP001295444">
    <property type="component" value="Chromosome 02"/>
</dbReference>